<dbReference type="OrthoDB" id="1199048at2"/>
<gene>
    <name evidence="2" type="ORF">SAMN02927921_03674</name>
</gene>
<dbReference type="EMBL" id="FPJE01000027">
    <property type="protein sequence ID" value="SFW72374.1"/>
    <property type="molecule type" value="Genomic_DNA"/>
</dbReference>
<dbReference type="AlphaFoldDB" id="A0A1K1RL04"/>
<organism evidence="2 3">
    <name type="scientific">Sinomicrobium oceani</name>
    <dbReference type="NCBI Taxonomy" id="1150368"/>
    <lineage>
        <taxon>Bacteria</taxon>
        <taxon>Pseudomonadati</taxon>
        <taxon>Bacteroidota</taxon>
        <taxon>Flavobacteriia</taxon>
        <taxon>Flavobacteriales</taxon>
        <taxon>Flavobacteriaceae</taxon>
        <taxon>Sinomicrobium</taxon>
    </lineage>
</organism>
<dbReference type="RefSeq" id="WP_072318913.1">
    <property type="nucleotide sequence ID" value="NZ_FPJE01000027.1"/>
</dbReference>
<accession>A0A1K1RL04</accession>
<evidence type="ECO:0000313" key="3">
    <source>
        <dbReference type="Proteomes" id="UP000182248"/>
    </source>
</evidence>
<evidence type="ECO:0000313" key="2">
    <source>
        <dbReference type="EMBL" id="SFW72374.1"/>
    </source>
</evidence>
<dbReference type="STRING" id="1150368.SAMN02927921_03674"/>
<dbReference type="InterPro" id="IPR046111">
    <property type="entry name" value="DUF6048"/>
</dbReference>
<proteinExistence type="predicted"/>
<keyword evidence="1" id="KW-0732">Signal</keyword>
<dbReference type="Proteomes" id="UP000182248">
    <property type="component" value="Unassembled WGS sequence"/>
</dbReference>
<feature type="chain" id="PRO_5013244684" description="Outer membrane protein beta-barrel domain-containing protein" evidence="1">
    <location>
        <begin position="21"/>
        <end position="254"/>
    </location>
</feature>
<feature type="signal peptide" evidence="1">
    <location>
        <begin position="1"/>
        <end position="20"/>
    </location>
</feature>
<evidence type="ECO:0008006" key="4">
    <source>
        <dbReference type="Google" id="ProtNLM"/>
    </source>
</evidence>
<dbReference type="Pfam" id="PF19515">
    <property type="entry name" value="DUF6048"/>
    <property type="match status" value="1"/>
</dbReference>
<name>A0A1K1RL04_9FLAO</name>
<keyword evidence="3" id="KW-1185">Reference proteome</keyword>
<protein>
    <recommendedName>
        <fullName evidence="4">Outer membrane protein beta-barrel domain-containing protein</fullName>
    </recommendedName>
</protein>
<reference evidence="2 3" key="1">
    <citation type="submission" date="2016-11" db="EMBL/GenBank/DDBJ databases">
        <authorList>
            <person name="Jaros S."/>
            <person name="Januszkiewicz K."/>
            <person name="Wedrychowicz H."/>
        </authorList>
    </citation>
    <scope>NUCLEOTIDE SEQUENCE [LARGE SCALE GENOMIC DNA]</scope>
    <source>
        <strain evidence="2 3">CGMCC 1.12145</strain>
    </source>
</reference>
<evidence type="ECO:0000256" key="1">
    <source>
        <dbReference type="SAM" id="SignalP"/>
    </source>
</evidence>
<sequence>MSKYIINTIILLLSFFCGIAQENGNTEKPKDSIVYKEKYGLRIGIDLGRPVRTFFGDNYTGLEITGDFRISKNMYIAAELGTEENTSKETLYTFTTSGSYLRAGIDYNLYENWYGMENLIFAGARLGVTTFSQNLDEYYIYTTDPYWGENKIPGTNEDILGEYSGLSAQWLEVLFGMKVELFNNLYLGATVRLGYLINDTPPDSFSNLWIPGFQKVTDGSKFGLTYNYTISYLIPIFKKTKKGALYKEGAAKKE</sequence>